<name>A0A2W4WPR0_9CYAN</name>
<evidence type="ECO:0000256" key="1">
    <source>
        <dbReference type="SAM" id="MobiDB-lite"/>
    </source>
</evidence>
<reference evidence="5" key="1">
    <citation type="submission" date="2018-04" db="EMBL/GenBank/DDBJ databases">
        <authorList>
            <person name="Cornet L."/>
        </authorList>
    </citation>
    <scope>NUCLEOTIDE SEQUENCE [LARGE SCALE GENOMIC DNA]</scope>
</reference>
<evidence type="ECO:0000313" key="4">
    <source>
        <dbReference type="EMBL" id="PZO21308.1"/>
    </source>
</evidence>
<protein>
    <submittedName>
        <fullName evidence="4">MCE family protein</fullName>
    </submittedName>
</protein>
<evidence type="ECO:0000256" key="2">
    <source>
        <dbReference type="SAM" id="Phobius"/>
    </source>
</evidence>
<keyword evidence="2" id="KW-0472">Membrane</keyword>
<dbReference type="EMBL" id="QBMC01000020">
    <property type="protein sequence ID" value="PZO21308.1"/>
    <property type="molecule type" value="Genomic_DNA"/>
</dbReference>
<dbReference type="PANTHER" id="PTHR34675:SF1">
    <property type="entry name" value="PROTEIN TRIGALACTOSYLDIACYLGLYCEROL 2, CHLOROPLASTIC"/>
    <property type="match status" value="1"/>
</dbReference>
<dbReference type="PANTHER" id="PTHR34675">
    <property type="entry name" value="PROTEIN TRIGALACTOSYLDIACYLGLYCEROL 2, CHLOROPLASTIC"/>
    <property type="match status" value="1"/>
</dbReference>
<proteinExistence type="predicted"/>
<keyword evidence="2" id="KW-1133">Transmembrane helix</keyword>
<comment type="caution">
    <text evidence="4">The sequence shown here is derived from an EMBL/GenBank/DDBJ whole genome shotgun (WGS) entry which is preliminary data.</text>
</comment>
<feature type="domain" description="Mce/MlaD" evidence="3">
    <location>
        <begin position="38"/>
        <end position="113"/>
    </location>
</feature>
<accession>A0A2W4WPR0</accession>
<evidence type="ECO:0000313" key="5">
    <source>
        <dbReference type="Proteomes" id="UP000249354"/>
    </source>
</evidence>
<feature type="region of interest" description="Disordered" evidence="1">
    <location>
        <begin position="459"/>
        <end position="484"/>
    </location>
</feature>
<keyword evidence="2" id="KW-0812">Transmembrane</keyword>
<dbReference type="AlphaFoldDB" id="A0A2W4WPR0"/>
<sequence>MRARTIREGSVGLLILLGIGLFGGLVLWLRGFNPTNRPYELTAEFEDTMGVQLGTAVMYRGVPVGRVVSLTPLSNKVEVGLEITQKDLRMPSEVIVETVESGLIGEMSIEITPLTKLDVSALDMSATGKGCDSSLILCDGDRLVGVAGPSYEALLRSAGEVADLLADPELIAQLKTVLDNVSTTTQGAGVLAQEAIGLAKDARAEIAPLSASAQAATVTATRAANQVGMAAEQFSVTASDIDSLIGENRGVLVDTLGNLQASSLQLRTTADAIGPTFQSGELVRNLEVLVGNTSAASADLQAVTASLNTPANLVLLQQTLESARDALSSAQKVMADVDEITGDPAVRNQLRELINGLGALVSSTQTLERESEVARVLAPLGAQANAQANSSIRAQMNNPAATRTSLSPRAAQSEASRILMKGAQRNRTAQIERLRQRPQLVFDGERYILRPGDQLAEQGLVERSLAEQKPKAGGQDLKTPLPKR</sequence>
<feature type="transmembrane region" description="Helical" evidence="2">
    <location>
        <begin position="12"/>
        <end position="29"/>
    </location>
</feature>
<gene>
    <name evidence="4" type="ORF">DCF25_05035</name>
</gene>
<dbReference type="InterPro" id="IPR003399">
    <property type="entry name" value="Mce/MlaD"/>
</dbReference>
<evidence type="ECO:0000259" key="3">
    <source>
        <dbReference type="Pfam" id="PF02470"/>
    </source>
</evidence>
<dbReference type="InterPro" id="IPR039342">
    <property type="entry name" value="TGD2-like"/>
</dbReference>
<reference evidence="4 5" key="2">
    <citation type="submission" date="2018-06" db="EMBL/GenBank/DDBJ databases">
        <title>Metagenomic assembly of (sub)arctic Cyanobacteria and their associated microbiome from non-axenic cultures.</title>
        <authorList>
            <person name="Baurain D."/>
        </authorList>
    </citation>
    <scope>NUCLEOTIDE SEQUENCE [LARGE SCALE GENOMIC DNA]</scope>
    <source>
        <strain evidence="4">ULC129bin1</strain>
    </source>
</reference>
<dbReference type="Pfam" id="PF02470">
    <property type="entry name" value="MlaD"/>
    <property type="match status" value="1"/>
</dbReference>
<organism evidence="4 5">
    <name type="scientific">Leptolyngbya foveolarum</name>
    <dbReference type="NCBI Taxonomy" id="47253"/>
    <lineage>
        <taxon>Bacteria</taxon>
        <taxon>Bacillati</taxon>
        <taxon>Cyanobacteriota</taxon>
        <taxon>Cyanophyceae</taxon>
        <taxon>Leptolyngbyales</taxon>
        <taxon>Leptolyngbyaceae</taxon>
        <taxon>Leptolyngbya group</taxon>
        <taxon>Leptolyngbya</taxon>
    </lineage>
</organism>
<dbReference type="Proteomes" id="UP000249354">
    <property type="component" value="Unassembled WGS sequence"/>
</dbReference>